<dbReference type="Pfam" id="PF03221">
    <property type="entry name" value="HTH_Tnp_Tc5"/>
    <property type="match status" value="1"/>
</dbReference>
<dbReference type="PANTHER" id="PTHR19303">
    <property type="entry name" value="TRANSPOSON"/>
    <property type="match status" value="1"/>
</dbReference>
<dbReference type="GO" id="GO:0003677">
    <property type="term" value="F:DNA binding"/>
    <property type="evidence" value="ECO:0007669"/>
    <property type="project" value="UniProtKB-KW"/>
</dbReference>
<evidence type="ECO:0000313" key="4">
    <source>
        <dbReference type="EMBL" id="KAJ3558078.1"/>
    </source>
</evidence>
<name>A0AAD5VIN0_9AGAR</name>
<keyword evidence="5" id="KW-1185">Reference proteome</keyword>
<dbReference type="Pfam" id="PF03184">
    <property type="entry name" value="DDE_1"/>
    <property type="match status" value="2"/>
</dbReference>
<keyword evidence="1" id="KW-0238">DNA-binding</keyword>
<dbReference type="InterPro" id="IPR006600">
    <property type="entry name" value="HTH_CenpB_DNA-bd_dom"/>
</dbReference>
<dbReference type="GO" id="GO:0005634">
    <property type="term" value="C:nucleus"/>
    <property type="evidence" value="ECO:0007669"/>
    <property type="project" value="TreeGrafter"/>
</dbReference>
<dbReference type="PROSITE" id="PS51253">
    <property type="entry name" value="HTH_CENPB"/>
    <property type="match status" value="1"/>
</dbReference>
<gene>
    <name evidence="4" type="ORF">NP233_g11580</name>
</gene>
<dbReference type="AlphaFoldDB" id="A0AAD5VIN0"/>
<evidence type="ECO:0000256" key="1">
    <source>
        <dbReference type="ARBA" id="ARBA00023125"/>
    </source>
</evidence>
<accession>A0AAD5VIN0</accession>
<dbReference type="Proteomes" id="UP001213000">
    <property type="component" value="Unassembled WGS sequence"/>
</dbReference>
<proteinExistence type="predicted"/>
<comment type="caution">
    <text evidence="4">The sequence shown here is derived from an EMBL/GenBank/DDBJ whole genome shotgun (WGS) entry which is preliminary data.</text>
</comment>
<protein>
    <recommendedName>
        <fullName evidence="3">HTH CENPB-type domain-containing protein</fullName>
    </recommendedName>
</protein>
<dbReference type="InterPro" id="IPR004875">
    <property type="entry name" value="DDE_SF_endonuclease_dom"/>
</dbReference>
<evidence type="ECO:0000256" key="2">
    <source>
        <dbReference type="SAM" id="MobiDB-lite"/>
    </source>
</evidence>
<evidence type="ECO:0000313" key="5">
    <source>
        <dbReference type="Proteomes" id="UP001213000"/>
    </source>
</evidence>
<feature type="region of interest" description="Disordered" evidence="2">
    <location>
        <begin position="93"/>
        <end position="121"/>
    </location>
</feature>
<dbReference type="Gene3D" id="1.10.10.60">
    <property type="entry name" value="Homeodomain-like"/>
    <property type="match status" value="1"/>
</dbReference>
<evidence type="ECO:0000259" key="3">
    <source>
        <dbReference type="PROSITE" id="PS51253"/>
    </source>
</evidence>
<organism evidence="4 5">
    <name type="scientific">Leucocoprinus birnbaumii</name>
    <dbReference type="NCBI Taxonomy" id="56174"/>
    <lineage>
        <taxon>Eukaryota</taxon>
        <taxon>Fungi</taxon>
        <taxon>Dikarya</taxon>
        <taxon>Basidiomycota</taxon>
        <taxon>Agaricomycotina</taxon>
        <taxon>Agaricomycetes</taxon>
        <taxon>Agaricomycetidae</taxon>
        <taxon>Agaricales</taxon>
        <taxon>Agaricineae</taxon>
        <taxon>Agaricaceae</taxon>
        <taxon>Leucocoprinus</taxon>
    </lineage>
</organism>
<dbReference type="InterPro" id="IPR050863">
    <property type="entry name" value="CenT-Element_Derived"/>
</dbReference>
<reference evidence="4" key="1">
    <citation type="submission" date="2022-07" db="EMBL/GenBank/DDBJ databases">
        <title>Genome Sequence of Leucocoprinus birnbaumii.</title>
        <authorList>
            <person name="Buettner E."/>
        </authorList>
    </citation>
    <scope>NUCLEOTIDE SEQUENCE</scope>
    <source>
        <strain evidence="4">VT141</strain>
    </source>
</reference>
<dbReference type="SUPFAM" id="SSF46689">
    <property type="entry name" value="Homeodomain-like"/>
    <property type="match status" value="1"/>
</dbReference>
<dbReference type="EMBL" id="JANIEX010001424">
    <property type="protein sequence ID" value="KAJ3558078.1"/>
    <property type="molecule type" value="Genomic_DNA"/>
</dbReference>
<dbReference type="InterPro" id="IPR009057">
    <property type="entry name" value="Homeodomain-like_sf"/>
</dbReference>
<sequence>MSSCTSLIPILEKGLAKLEKQLNPQKSLLEKALSSSQKISEADTEWLDNEANLADAAEVITYLKENAIAMDLGSLDEARATFVQRLREAAGNLPKSVGNKRKHGHKGLTNKESGSRNEGRVSSVQLKKAKLALRKKRVNATLAQNIEVLDWLHGEGENNHLTAISFSLGEDGGEAMRPTEHPEITEMMDLWVACAMAAKSAVLTGDLIRRQWEKFADLAGIPEEDRLKLSKGWLSCFKKRNGLREIKGHGEAGSVKKSEAVAEQQRIKKVLSTMGYSQKDIFNMDETGLFYVMPPDQGLADKAKPGIKGWKICLTYVFTVNVDGSEKHEALIIGKPKQPQCFQRKTAAQLGFLYCNNAKAWMTTIIYQEWLHNWDEALRIKRFPDDLQNICVINFAPNLTSHVQPLDQGIIRCFKAHYHKLYLEQALKCYEMGVTPSEVYDIDQLEAMQLACIAWSEVDTQTLRNCWRKANILPIPPTSTPIQPTVPISALLDDSNAPMDSDSTPTMTVEQEVEGLLDELESTGILHKHNRMSLDALLNPANEEGSKAEGTEEEIYSVVMESCQLHEMIEINGGDNSDNNNAGSTVQPPIRCKDLFYQEKPPFVYLDQ</sequence>
<feature type="domain" description="HTH CENPB-type" evidence="3">
    <location>
        <begin position="172"/>
        <end position="247"/>
    </location>
</feature>
<dbReference type="PANTHER" id="PTHR19303:SF73">
    <property type="entry name" value="PROTEIN PDC2"/>
    <property type="match status" value="1"/>
</dbReference>
<feature type="compositionally biased region" description="Basic residues" evidence="2">
    <location>
        <begin position="98"/>
        <end position="108"/>
    </location>
</feature>